<dbReference type="EMBL" id="GBRH01200094">
    <property type="protein sequence ID" value="JAD97801.1"/>
    <property type="molecule type" value="Transcribed_RNA"/>
</dbReference>
<reference evidence="1" key="2">
    <citation type="journal article" date="2015" name="Data Brief">
        <title>Shoot transcriptome of the giant reed, Arundo donax.</title>
        <authorList>
            <person name="Barrero R.A."/>
            <person name="Guerrero F.D."/>
            <person name="Moolhuijzen P."/>
            <person name="Goolsby J.A."/>
            <person name="Tidwell J."/>
            <person name="Bellgard S.E."/>
            <person name="Bellgard M.I."/>
        </authorList>
    </citation>
    <scope>NUCLEOTIDE SEQUENCE</scope>
    <source>
        <tissue evidence="1">Shoot tissue taken approximately 20 cm above the soil surface</tissue>
    </source>
</reference>
<proteinExistence type="predicted"/>
<organism evidence="1">
    <name type="scientific">Arundo donax</name>
    <name type="common">Giant reed</name>
    <name type="synonym">Donax arundinaceus</name>
    <dbReference type="NCBI Taxonomy" id="35708"/>
    <lineage>
        <taxon>Eukaryota</taxon>
        <taxon>Viridiplantae</taxon>
        <taxon>Streptophyta</taxon>
        <taxon>Embryophyta</taxon>
        <taxon>Tracheophyta</taxon>
        <taxon>Spermatophyta</taxon>
        <taxon>Magnoliopsida</taxon>
        <taxon>Liliopsida</taxon>
        <taxon>Poales</taxon>
        <taxon>Poaceae</taxon>
        <taxon>PACMAD clade</taxon>
        <taxon>Arundinoideae</taxon>
        <taxon>Arundineae</taxon>
        <taxon>Arundo</taxon>
    </lineage>
</organism>
<evidence type="ECO:0000313" key="1">
    <source>
        <dbReference type="EMBL" id="JAD97801.1"/>
    </source>
</evidence>
<reference evidence="1" key="1">
    <citation type="submission" date="2014-09" db="EMBL/GenBank/DDBJ databases">
        <authorList>
            <person name="Magalhaes I.L.F."/>
            <person name="Oliveira U."/>
            <person name="Santos F.R."/>
            <person name="Vidigal T.H.D.A."/>
            <person name="Brescovit A.D."/>
            <person name="Santos A.J."/>
        </authorList>
    </citation>
    <scope>NUCLEOTIDE SEQUENCE</scope>
    <source>
        <tissue evidence="1">Shoot tissue taken approximately 20 cm above the soil surface</tissue>
    </source>
</reference>
<accession>A0A0A9ECL0</accession>
<name>A0A0A9ECL0_ARUDO</name>
<protein>
    <submittedName>
        <fullName evidence="1">PDIL1-2</fullName>
    </submittedName>
</protein>
<sequence>MNSNNLFNLENIS</sequence>